<feature type="transmembrane region" description="Helical" evidence="1">
    <location>
        <begin position="74"/>
        <end position="92"/>
    </location>
</feature>
<accession>A0A0T7FZ66</accession>
<dbReference type="Proteomes" id="UP000046176">
    <property type="component" value="Unassembled WGS sequence"/>
</dbReference>
<keyword evidence="1" id="KW-1133">Transmembrane helix</keyword>
<name>A0A0T7FZ66_NEOGA</name>
<evidence type="ECO:0000313" key="3">
    <source>
        <dbReference type="Proteomes" id="UP000046176"/>
    </source>
</evidence>
<dbReference type="AlphaFoldDB" id="A0A0T7FZ66"/>
<sequence>MPAARKALRVVVFPFQAARFLILIANFLAVSAVCLLVASFVAYGVALAFSYGFLPPEWTQALWQWAQELYERLSWFRAATIVFFTLLFLPILRFWPARDSVADAAREGEITRLNDGLIARAAAGPVTSQASGLKGGMRARCCAVVGAPKVPVTKYSGGRPARRSNTVSPDRKL</sequence>
<keyword evidence="1" id="KW-0812">Transmembrane</keyword>
<feature type="transmembrane region" description="Helical" evidence="1">
    <location>
        <begin position="21"/>
        <end position="54"/>
    </location>
</feature>
<reference evidence="2 3" key="1">
    <citation type="submission" date="2014-08" db="EMBL/GenBank/DDBJ databases">
        <authorList>
            <person name="Chen Y.-H."/>
        </authorList>
    </citation>
    <scope>NUCLEOTIDE SEQUENCE [LARGE SCALE GENOMIC DNA]</scope>
</reference>
<organism evidence="2 3">
    <name type="scientific">Neorhizobium galegae bv. officinalis</name>
    <dbReference type="NCBI Taxonomy" id="323656"/>
    <lineage>
        <taxon>Bacteria</taxon>
        <taxon>Pseudomonadati</taxon>
        <taxon>Pseudomonadota</taxon>
        <taxon>Alphaproteobacteria</taxon>
        <taxon>Hyphomicrobiales</taxon>
        <taxon>Rhizobiaceae</taxon>
        <taxon>Rhizobium/Agrobacterium group</taxon>
        <taxon>Neorhizobium</taxon>
    </lineage>
</organism>
<evidence type="ECO:0000256" key="1">
    <source>
        <dbReference type="SAM" id="Phobius"/>
    </source>
</evidence>
<gene>
    <name evidence="2" type="ORF">NGAL_HAMBI1145_53170</name>
</gene>
<keyword evidence="1" id="KW-0472">Membrane</keyword>
<dbReference type="EMBL" id="CCRH01000020">
    <property type="protein sequence ID" value="CDZ40284.1"/>
    <property type="molecule type" value="Genomic_DNA"/>
</dbReference>
<evidence type="ECO:0000313" key="2">
    <source>
        <dbReference type="EMBL" id="CDZ40284.1"/>
    </source>
</evidence>
<proteinExistence type="predicted"/>
<dbReference type="RefSeq" id="WP_245282858.1">
    <property type="nucleotide sequence ID" value="NZ_CCRH01000020.1"/>
</dbReference>
<protein>
    <submittedName>
        <fullName evidence="2">Uncharacterized protein</fullName>
    </submittedName>
</protein>